<organism evidence="1 2">
    <name type="scientific">Stylonychia lemnae</name>
    <name type="common">Ciliate</name>
    <dbReference type="NCBI Taxonomy" id="5949"/>
    <lineage>
        <taxon>Eukaryota</taxon>
        <taxon>Sar</taxon>
        <taxon>Alveolata</taxon>
        <taxon>Ciliophora</taxon>
        <taxon>Intramacronucleata</taxon>
        <taxon>Spirotrichea</taxon>
        <taxon>Stichotrichia</taxon>
        <taxon>Sporadotrichida</taxon>
        <taxon>Oxytrichidae</taxon>
        <taxon>Stylonychinae</taxon>
        <taxon>Stylonychia</taxon>
    </lineage>
</organism>
<accession>A0A077ZUD9</accession>
<reference evidence="1 2" key="1">
    <citation type="submission" date="2014-06" db="EMBL/GenBank/DDBJ databases">
        <authorList>
            <person name="Swart Estienne"/>
        </authorList>
    </citation>
    <scope>NUCLEOTIDE SEQUENCE [LARGE SCALE GENOMIC DNA]</scope>
    <source>
        <strain evidence="1 2">130c</strain>
    </source>
</reference>
<dbReference type="EMBL" id="CCKQ01002095">
    <property type="protein sequence ID" value="CDW73189.1"/>
    <property type="molecule type" value="Genomic_DNA"/>
</dbReference>
<dbReference type="SUPFAM" id="SSF48403">
    <property type="entry name" value="Ankyrin repeat"/>
    <property type="match status" value="1"/>
</dbReference>
<keyword evidence="2" id="KW-1185">Reference proteome</keyword>
<dbReference type="InParanoid" id="A0A077ZUD9"/>
<dbReference type="AlphaFoldDB" id="A0A077ZUD9"/>
<proteinExistence type="predicted"/>
<dbReference type="Gene3D" id="1.25.40.20">
    <property type="entry name" value="Ankyrin repeat-containing domain"/>
    <property type="match status" value="1"/>
</dbReference>
<protein>
    <recommendedName>
        <fullName evidence="3">Ankyrin repeat-containing protein</fullName>
    </recommendedName>
</protein>
<evidence type="ECO:0008006" key="3">
    <source>
        <dbReference type="Google" id="ProtNLM"/>
    </source>
</evidence>
<dbReference type="OrthoDB" id="322637at2759"/>
<evidence type="ECO:0000313" key="2">
    <source>
        <dbReference type="Proteomes" id="UP000039865"/>
    </source>
</evidence>
<evidence type="ECO:0000313" key="1">
    <source>
        <dbReference type="EMBL" id="CDW73189.1"/>
    </source>
</evidence>
<sequence length="270" mass="32330">MRQINVDDKLIKQIKVLKPFNYFRVLGQKLVEDIAVQHLIFSFYVNKFSKAQLLEILREDITLKHTYEHKFQDNLFSQQNIFVNDKSICYQKYQNDDQISQEFIDDSIVKILEIYSIYFDLSSLMNINVQDEFTLVHLAIKSGLYKCAFYFIDKLKFEIDFYRPQAKLTLLHVVAKHRINPFSEYEQEMLIRLMQRSNNLLLTNNFGKTVIKLARLQNCKQNHEFLEKEMSTAIIQKIFGMSFLMDKLMQRKKAKLNKYIIREIFKYIDG</sequence>
<name>A0A077ZUD9_STYLE</name>
<dbReference type="InterPro" id="IPR036770">
    <property type="entry name" value="Ankyrin_rpt-contain_sf"/>
</dbReference>
<gene>
    <name evidence="1" type="primary">Contig5307.g5681</name>
    <name evidence="1" type="ORF">STYLEM_2165</name>
</gene>
<dbReference type="Proteomes" id="UP000039865">
    <property type="component" value="Unassembled WGS sequence"/>
</dbReference>